<dbReference type="GO" id="GO:0005524">
    <property type="term" value="F:ATP binding"/>
    <property type="evidence" value="ECO:0007669"/>
    <property type="project" value="UniProtKB-UniRule"/>
</dbReference>
<feature type="region of interest" description="Disordered" evidence="9">
    <location>
        <begin position="16"/>
        <end position="42"/>
    </location>
</feature>
<dbReference type="Pfam" id="PF00069">
    <property type="entry name" value="Pkinase"/>
    <property type="match status" value="1"/>
</dbReference>
<evidence type="ECO:0000256" key="6">
    <source>
        <dbReference type="ARBA" id="ARBA00038999"/>
    </source>
</evidence>
<dbReference type="InterPro" id="IPR017441">
    <property type="entry name" value="Protein_kinase_ATP_BS"/>
</dbReference>
<organism evidence="11 12">
    <name type="scientific">Caenorhabditis auriculariae</name>
    <dbReference type="NCBI Taxonomy" id="2777116"/>
    <lineage>
        <taxon>Eukaryota</taxon>
        <taxon>Metazoa</taxon>
        <taxon>Ecdysozoa</taxon>
        <taxon>Nematoda</taxon>
        <taxon>Chromadorea</taxon>
        <taxon>Rhabditida</taxon>
        <taxon>Rhabditina</taxon>
        <taxon>Rhabditomorpha</taxon>
        <taxon>Rhabditoidea</taxon>
        <taxon>Rhabditidae</taxon>
        <taxon>Peloderinae</taxon>
        <taxon>Caenorhabditis</taxon>
    </lineage>
</organism>
<reference evidence="11" key="1">
    <citation type="submission" date="2020-10" db="EMBL/GenBank/DDBJ databases">
        <authorList>
            <person name="Kikuchi T."/>
        </authorList>
    </citation>
    <scope>NUCLEOTIDE SEQUENCE</scope>
    <source>
        <strain evidence="11">NKZ352</strain>
    </source>
</reference>
<evidence type="ECO:0000259" key="10">
    <source>
        <dbReference type="PROSITE" id="PS50011"/>
    </source>
</evidence>
<evidence type="ECO:0000313" key="12">
    <source>
        <dbReference type="Proteomes" id="UP000835052"/>
    </source>
</evidence>
<feature type="binding site" evidence="7">
    <location>
        <position position="139"/>
    </location>
    <ligand>
        <name>ATP</name>
        <dbReference type="ChEBI" id="CHEBI:30616"/>
    </ligand>
</feature>
<dbReference type="Proteomes" id="UP000835052">
    <property type="component" value="Unassembled WGS sequence"/>
</dbReference>
<dbReference type="PROSITE" id="PS50011">
    <property type="entry name" value="PROTEIN_KINASE_DOM"/>
    <property type="match status" value="1"/>
</dbReference>
<dbReference type="GO" id="GO:0004674">
    <property type="term" value="F:protein serine/threonine kinase activity"/>
    <property type="evidence" value="ECO:0007669"/>
    <property type="project" value="UniProtKB-KW"/>
</dbReference>
<evidence type="ECO:0000256" key="5">
    <source>
        <dbReference type="ARBA" id="ARBA00038035"/>
    </source>
</evidence>
<evidence type="ECO:0000256" key="4">
    <source>
        <dbReference type="ARBA" id="ARBA00022840"/>
    </source>
</evidence>
<dbReference type="GO" id="GO:0004708">
    <property type="term" value="F:MAP kinase kinase activity"/>
    <property type="evidence" value="ECO:0007669"/>
    <property type="project" value="UniProtKB-EC"/>
</dbReference>
<proteinExistence type="inferred from homology"/>
<keyword evidence="3" id="KW-0418">Kinase</keyword>
<keyword evidence="12" id="KW-1185">Reference proteome</keyword>
<comment type="similarity">
    <text evidence="5">Belongs to the protein kinase superfamily. STE Ser/Thr protein kinase family. MAP kinase kinase subfamily.</text>
</comment>
<evidence type="ECO:0000256" key="8">
    <source>
        <dbReference type="RuleBase" id="RU000304"/>
    </source>
</evidence>
<dbReference type="InterPro" id="IPR008271">
    <property type="entry name" value="Ser/Thr_kinase_AS"/>
</dbReference>
<protein>
    <recommendedName>
        <fullName evidence="6">mitogen-activated protein kinase kinase</fullName>
        <ecNumber evidence="6">2.7.12.2</ecNumber>
    </recommendedName>
</protein>
<dbReference type="SMART" id="SM00220">
    <property type="entry name" value="S_TKc"/>
    <property type="match status" value="1"/>
</dbReference>
<feature type="compositionally biased region" description="Basic residues" evidence="9">
    <location>
        <begin position="21"/>
        <end position="40"/>
    </location>
</feature>
<dbReference type="EMBL" id="CAJGYM010000018">
    <property type="protein sequence ID" value="CAD6190873.1"/>
    <property type="molecule type" value="Genomic_DNA"/>
</dbReference>
<dbReference type="PANTHER" id="PTHR48013:SF18">
    <property type="entry name" value="KINASE, PUTATIVE-RELATED"/>
    <property type="match status" value="1"/>
</dbReference>
<feature type="domain" description="Protein kinase" evidence="10">
    <location>
        <begin position="110"/>
        <end position="356"/>
    </location>
</feature>
<accession>A0A8S1H6F8</accession>
<sequence length="359" mass="40460">MGQLAARLAEGVEGQEEARYNNKRRKMTPSCNRNKKRRDLRKNVPECDERLEMDKGQSVDDVVRVAKMAKPPEQFNGSEKHAMVLLKNEEAVTMDHERAGEKCGFSSENYVLGRLIGEGSFAKVYKATSSERNEVIAVKVLRPTSTSAPESDVNNLRKLCHERIVNYFSVVEKPNGLRETHVLMEYMPDDLAKFIKREGSLGPKLTISYTVQIAEGLEFLHSQSIIHHDIKPSNILLRVDAVKIADFGSSVFGNERRKRGKHATTPMYSAPEVSRGTVNDVRSDIWSLGVVLVEMSQGIYPWDVKDKPVALIPHILEQEPPSMDKMSEDLISLANKMICRVDQRVTASQVLSHPHLRTL</sequence>
<dbReference type="PANTHER" id="PTHR48013">
    <property type="entry name" value="DUAL SPECIFICITY MITOGEN-ACTIVATED PROTEIN KINASE KINASE 5-RELATED"/>
    <property type="match status" value="1"/>
</dbReference>
<evidence type="ECO:0000313" key="11">
    <source>
        <dbReference type="EMBL" id="CAD6190873.1"/>
    </source>
</evidence>
<dbReference type="EC" id="2.7.12.2" evidence="6"/>
<dbReference type="Gene3D" id="1.10.510.10">
    <property type="entry name" value="Transferase(Phosphotransferase) domain 1"/>
    <property type="match status" value="1"/>
</dbReference>
<evidence type="ECO:0000256" key="3">
    <source>
        <dbReference type="ARBA" id="ARBA00022777"/>
    </source>
</evidence>
<dbReference type="SUPFAM" id="SSF56112">
    <property type="entry name" value="Protein kinase-like (PK-like)"/>
    <property type="match status" value="1"/>
</dbReference>
<gene>
    <name evidence="11" type="ORF">CAUJ_LOCUS6792</name>
</gene>
<dbReference type="PROSITE" id="PS00107">
    <property type="entry name" value="PROTEIN_KINASE_ATP"/>
    <property type="match status" value="1"/>
</dbReference>
<evidence type="ECO:0000256" key="9">
    <source>
        <dbReference type="SAM" id="MobiDB-lite"/>
    </source>
</evidence>
<keyword evidence="1" id="KW-0808">Transferase</keyword>
<evidence type="ECO:0000256" key="2">
    <source>
        <dbReference type="ARBA" id="ARBA00022741"/>
    </source>
</evidence>
<dbReference type="PROSITE" id="PS00108">
    <property type="entry name" value="PROTEIN_KINASE_ST"/>
    <property type="match status" value="1"/>
</dbReference>
<dbReference type="InterPro" id="IPR000719">
    <property type="entry name" value="Prot_kinase_dom"/>
</dbReference>
<dbReference type="AlphaFoldDB" id="A0A8S1H6F8"/>
<comment type="caution">
    <text evidence="11">The sequence shown here is derived from an EMBL/GenBank/DDBJ whole genome shotgun (WGS) entry which is preliminary data.</text>
</comment>
<keyword evidence="2 7" id="KW-0547">Nucleotide-binding</keyword>
<dbReference type="OrthoDB" id="8693905at2759"/>
<dbReference type="InterPro" id="IPR011009">
    <property type="entry name" value="Kinase-like_dom_sf"/>
</dbReference>
<evidence type="ECO:0000256" key="7">
    <source>
        <dbReference type="PROSITE-ProRule" id="PRU10141"/>
    </source>
</evidence>
<keyword evidence="8" id="KW-0723">Serine/threonine-protein kinase</keyword>
<evidence type="ECO:0000256" key="1">
    <source>
        <dbReference type="ARBA" id="ARBA00022679"/>
    </source>
</evidence>
<keyword evidence="4 7" id="KW-0067">ATP-binding</keyword>
<name>A0A8S1H6F8_9PELO</name>